<feature type="binding site" evidence="11">
    <location>
        <position position="121"/>
    </location>
    <ligand>
        <name>Zn(2+)</name>
        <dbReference type="ChEBI" id="CHEBI:29105"/>
    </ligand>
</feature>
<evidence type="ECO:0000313" key="13">
    <source>
        <dbReference type="EMBL" id="TDL16559.1"/>
    </source>
</evidence>
<evidence type="ECO:0000256" key="5">
    <source>
        <dbReference type="ARBA" id="ARBA00022833"/>
    </source>
</evidence>
<evidence type="ECO:0000256" key="7">
    <source>
        <dbReference type="ARBA" id="ARBA00023128"/>
    </source>
</evidence>
<dbReference type="PROSITE" id="PS51359">
    <property type="entry name" value="COX5B_2"/>
    <property type="match status" value="1"/>
</dbReference>
<reference evidence="13 14" key="1">
    <citation type="submission" date="2018-06" db="EMBL/GenBank/DDBJ databases">
        <title>A transcriptomic atlas of mushroom development highlights an independent origin of complex multicellularity.</title>
        <authorList>
            <consortium name="DOE Joint Genome Institute"/>
            <person name="Krizsan K."/>
            <person name="Almasi E."/>
            <person name="Merenyi Z."/>
            <person name="Sahu N."/>
            <person name="Viragh M."/>
            <person name="Koszo T."/>
            <person name="Mondo S."/>
            <person name="Kiss B."/>
            <person name="Balint B."/>
            <person name="Kues U."/>
            <person name="Barry K."/>
            <person name="Hegedus J.C."/>
            <person name="Henrissat B."/>
            <person name="Johnson J."/>
            <person name="Lipzen A."/>
            <person name="Ohm R."/>
            <person name="Nagy I."/>
            <person name="Pangilinan J."/>
            <person name="Yan J."/>
            <person name="Xiong Y."/>
            <person name="Grigoriev I.V."/>
            <person name="Hibbett D.S."/>
            <person name="Nagy L.G."/>
        </authorList>
    </citation>
    <scope>NUCLEOTIDE SEQUENCE [LARGE SCALE GENOMIC DNA]</scope>
    <source>
        <strain evidence="13 14">SZMC22713</strain>
    </source>
</reference>
<keyword evidence="7" id="KW-0496">Mitochondrion</keyword>
<evidence type="ECO:0000256" key="2">
    <source>
        <dbReference type="ARBA" id="ARBA00010292"/>
    </source>
</evidence>
<keyword evidence="6" id="KW-0809">Transit peptide</keyword>
<feature type="binding site" evidence="11">
    <location>
        <position position="113"/>
    </location>
    <ligand>
        <name>Zn(2+)</name>
        <dbReference type="ChEBI" id="CHEBI:29105"/>
    </ligand>
</feature>
<dbReference type="PANTHER" id="PTHR10122:SF0">
    <property type="entry name" value="CYTOCHROME C OXIDASE SUBUNIT 5B, ISOFORM A-RELATED"/>
    <property type="match status" value="1"/>
</dbReference>
<feature type="binding site" evidence="11">
    <location>
        <position position="139"/>
    </location>
    <ligand>
        <name>Zn(2+)</name>
        <dbReference type="ChEBI" id="CHEBI:29105"/>
    </ligand>
</feature>
<keyword evidence="3 11" id="KW-0479">Metal-binding</keyword>
<feature type="binding site" evidence="11">
    <location>
        <position position="142"/>
    </location>
    <ligand>
        <name>Zn(2+)</name>
        <dbReference type="ChEBI" id="CHEBI:29105"/>
    </ligand>
</feature>
<feature type="region of interest" description="Disordered" evidence="12">
    <location>
        <begin position="31"/>
        <end position="63"/>
    </location>
</feature>
<evidence type="ECO:0000256" key="9">
    <source>
        <dbReference type="ARBA" id="ARBA00031366"/>
    </source>
</evidence>
<dbReference type="Gene3D" id="2.60.11.10">
    <property type="entry name" value="Cytochrome c oxidase, subunit Vb"/>
    <property type="match status" value="1"/>
</dbReference>
<dbReference type="SUPFAM" id="SSF57802">
    <property type="entry name" value="Rubredoxin-like"/>
    <property type="match status" value="1"/>
</dbReference>
<dbReference type="EMBL" id="ML170240">
    <property type="protein sequence ID" value="TDL16559.1"/>
    <property type="molecule type" value="Genomic_DNA"/>
</dbReference>
<evidence type="ECO:0000256" key="8">
    <source>
        <dbReference type="ARBA" id="ARBA00023136"/>
    </source>
</evidence>
<keyword evidence="4" id="KW-0999">Mitochondrion inner membrane</keyword>
<keyword evidence="14" id="KW-1185">Reference proteome</keyword>
<dbReference type="FunFam" id="2.60.11.10:FF:000003">
    <property type="entry name" value="Cytochrome c oxidase subunit IV"/>
    <property type="match status" value="1"/>
</dbReference>
<protein>
    <recommendedName>
        <fullName evidence="10">Cytochrome c oxidase subunit 4, mitochondrial</fullName>
    </recommendedName>
    <alternativeName>
        <fullName evidence="9">Cytochrome c oxidase polypeptide IV</fullName>
    </alternativeName>
</protein>
<dbReference type="Proteomes" id="UP000294933">
    <property type="component" value="Unassembled WGS sequence"/>
</dbReference>
<accession>A0A4Y7PPQ3</accession>
<dbReference type="OrthoDB" id="10249250at2759"/>
<dbReference type="GO" id="GO:0005743">
    <property type="term" value="C:mitochondrial inner membrane"/>
    <property type="evidence" value="ECO:0007669"/>
    <property type="project" value="UniProtKB-SubCell"/>
</dbReference>
<proteinExistence type="inferred from homology"/>
<evidence type="ECO:0000256" key="3">
    <source>
        <dbReference type="ARBA" id="ARBA00022723"/>
    </source>
</evidence>
<dbReference type="GO" id="GO:0046872">
    <property type="term" value="F:metal ion binding"/>
    <property type="evidence" value="ECO:0007669"/>
    <property type="project" value="UniProtKB-KW"/>
</dbReference>
<evidence type="ECO:0000256" key="1">
    <source>
        <dbReference type="ARBA" id="ARBA00004443"/>
    </source>
</evidence>
<dbReference type="InterPro" id="IPR002124">
    <property type="entry name" value="Cyt_c_oxidase_su5b"/>
</dbReference>
<evidence type="ECO:0000313" key="14">
    <source>
        <dbReference type="Proteomes" id="UP000294933"/>
    </source>
</evidence>
<dbReference type="AlphaFoldDB" id="A0A4Y7PPQ3"/>
<keyword evidence="8" id="KW-0472">Membrane</keyword>
<dbReference type="VEuPathDB" id="FungiDB:BD410DRAFT_795207"/>
<organism evidence="13 14">
    <name type="scientific">Rickenella mellea</name>
    <dbReference type="NCBI Taxonomy" id="50990"/>
    <lineage>
        <taxon>Eukaryota</taxon>
        <taxon>Fungi</taxon>
        <taxon>Dikarya</taxon>
        <taxon>Basidiomycota</taxon>
        <taxon>Agaricomycotina</taxon>
        <taxon>Agaricomycetes</taxon>
        <taxon>Hymenochaetales</taxon>
        <taxon>Rickenellaceae</taxon>
        <taxon>Rickenella</taxon>
    </lineage>
</organism>
<dbReference type="GO" id="GO:0045277">
    <property type="term" value="C:respiratory chain complex IV"/>
    <property type="evidence" value="ECO:0007669"/>
    <property type="project" value="InterPro"/>
</dbReference>
<comment type="subcellular location">
    <subcellularLocation>
        <location evidence="1">Mitochondrion inner membrane</location>
        <topology evidence="1">Peripheral membrane protein</topology>
        <orientation evidence="1">Matrix side</orientation>
    </subcellularLocation>
</comment>
<evidence type="ECO:0000256" key="12">
    <source>
        <dbReference type="SAM" id="MobiDB-lite"/>
    </source>
</evidence>
<dbReference type="CDD" id="cd00924">
    <property type="entry name" value="Cyt_c_Oxidase_Vb"/>
    <property type="match status" value="1"/>
</dbReference>
<dbReference type="STRING" id="50990.A0A4Y7PPQ3"/>
<sequence>MYRALRVVRTALPPRTVNSVTKPALRAFSASPRSLAGDHGHDAAPQLYGPGLKDPAGVPSDEDQATGLERLQLLGKMEGVDVFDMSPLDASRLGTMKDPIAVPSLFDERIVGCTGSPADSHDVIWIVCEASKRNNRHRCPECGSVYTINNLAKHDGQEVHHH</sequence>
<comment type="similarity">
    <text evidence="2">Belongs to the cytochrome c oxidase subunit 5B family.</text>
</comment>
<evidence type="ECO:0000256" key="10">
    <source>
        <dbReference type="ARBA" id="ARBA00070613"/>
    </source>
</evidence>
<evidence type="ECO:0000256" key="4">
    <source>
        <dbReference type="ARBA" id="ARBA00022792"/>
    </source>
</evidence>
<evidence type="ECO:0000256" key="11">
    <source>
        <dbReference type="PIRSR" id="PIRSR602124-2"/>
    </source>
</evidence>
<dbReference type="PANTHER" id="PTHR10122">
    <property type="entry name" value="CYTOCHROME C OXIDASE SUBUNIT 5B, MITOCHONDRIAL"/>
    <property type="match status" value="1"/>
</dbReference>
<gene>
    <name evidence="13" type="ORF">BD410DRAFT_795207</name>
</gene>
<dbReference type="Pfam" id="PF01215">
    <property type="entry name" value="COX5B"/>
    <property type="match status" value="1"/>
</dbReference>
<dbReference type="GO" id="GO:0006123">
    <property type="term" value="P:mitochondrial electron transport, cytochrome c to oxygen"/>
    <property type="evidence" value="ECO:0007669"/>
    <property type="project" value="InterPro"/>
</dbReference>
<evidence type="ECO:0000256" key="6">
    <source>
        <dbReference type="ARBA" id="ARBA00022946"/>
    </source>
</evidence>
<dbReference type="InterPro" id="IPR036972">
    <property type="entry name" value="Cyt_c_oxidase_su5b_sf"/>
</dbReference>
<keyword evidence="5 11" id="KW-0862">Zinc</keyword>
<name>A0A4Y7PPQ3_9AGAM</name>